<sequence>MRAILLLCLVHAALAKRFLWSPTATPDTDPYNVCVKNQGSCGCCLMVKEINRLIMYFKTMLNKLEEEYMQTEQRLHNIKASRSAFSVSLTNESNFNCFGPFKVDKLIPYKHVFINLGDGYSVETGIFTVPLSGVYSLAVTIFSDAGSAGALLAACASLQVNDEVIVSGREKNTHDQEDSSTIVVARNLKAGDKVAVNLPIGCFLCDDSNYNTFSVFLLYPTV</sequence>
<keyword evidence="3 4" id="KW-0732">Signal</keyword>
<dbReference type="GeneID" id="115017768"/>
<evidence type="ECO:0000313" key="7">
    <source>
        <dbReference type="RefSeq" id="XP_029302319.1"/>
    </source>
</evidence>
<evidence type="ECO:0000256" key="4">
    <source>
        <dbReference type="SAM" id="SignalP"/>
    </source>
</evidence>
<feature type="signal peptide" evidence="4">
    <location>
        <begin position="1"/>
        <end position="15"/>
    </location>
</feature>
<dbReference type="PANTHER" id="PTHR22923:SF103">
    <property type="entry name" value="CEREBELLIN 20-RELATED"/>
    <property type="match status" value="1"/>
</dbReference>
<dbReference type="PROSITE" id="PS50871">
    <property type="entry name" value="C1Q"/>
    <property type="match status" value="1"/>
</dbReference>
<dbReference type="OrthoDB" id="6080680at2759"/>
<dbReference type="SMART" id="SM00110">
    <property type="entry name" value="C1Q"/>
    <property type="match status" value="1"/>
</dbReference>
<name>A0A6J2QWF6_COTGO</name>
<dbReference type="AlphaFoldDB" id="A0A6J2QWF6"/>
<accession>A0A6J2QWF6</accession>
<dbReference type="Gene3D" id="2.60.120.40">
    <property type="match status" value="1"/>
</dbReference>
<evidence type="ECO:0000256" key="1">
    <source>
        <dbReference type="ARBA" id="ARBA00004613"/>
    </source>
</evidence>
<dbReference type="Pfam" id="PF00386">
    <property type="entry name" value="C1q"/>
    <property type="match status" value="1"/>
</dbReference>
<dbReference type="InterPro" id="IPR008983">
    <property type="entry name" value="Tumour_necrosis_fac-like_dom"/>
</dbReference>
<dbReference type="KEGG" id="cgob:115017768"/>
<keyword evidence="2" id="KW-0964">Secreted</keyword>
<proteinExistence type="predicted"/>
<dbReference type="FunCoup" id="A0A6J2QWF6">
    <property type="interactions" value="2"/>
</dbReference>
<dbReference type="GO" id="GO:0099558">
    <property type="term" value="P:maintenance of synapse structure"/>
    <property type="evidence" value="ECO:0007669"/>
    <property type="project" value="TreeGrafter"/>
</dbReference>
<dbReference type="InterPro" id="IPR001073">
    <property type="entry name" value="C1q_dom"/>
</dbReference>
<dbReference type="RefSeq" id="XP_029302319.1">
    <property type="nucleotide sequence ID" value="XM_029446459.1"/>
</dbReference>
<dbReference type="InParanoid" id="A0A6J2QWF6"/>
<feature type="domain" description="C1q" evidence="5">
    <location>
        <begin position="78"/>
        <end position="222"/>
    </location>
</feature>
<dbReference type="GO" id="GO:0045202">
    <property type="term" value="C:synapse"/>
    <property type="evidence" value="ECO:0007669"/>
    <property type="project" value="TreeGrafter"/>
</dbReference>
<dbReference type="GO" id="GO:0005576">
    <property type="term" value="C:extracellular region"/>
    <property type="evidence" value="ECO:0007669"/>
    <property type="project" value="UniProtKB-SubCell"/>
</dbReference>
<evidence type="ECO:0000313" key="6">
    <source>
        <dbReference type="Proteomes" id="UP000504630"/>
    </source>
</evidence>
<dbReference type="InterPro" id="IPR050822">
    <property type="entry name" value="Cerebellin_Synaptic_Org"/>
</dbReference>
<dbReference type="SUPFAM" id="SSF49842">
    <property type="entry name" value="TNF-like"/>
    <property type="match status" value="1"/>
</dbReference>
<gene>
    <name evidence="7" type="primary">LOC115017768</name>
</gene>
<reference evidence="7" key="1">
    <citation type="submission" date="2025-08" db="UniProtKB">
        <authorList>
            <consortium name="RefSeq"/>
        </authorList>
    </citation>
    <scope>IDENTIFICATION</scope>
</reference>
<organism evidence="6 7">
    <name type="scientific">Cottoperca gobio</name>
    <name type="common">Frogmouth</name>
    <name type="synonym">Aphritis gobio</name>
    <dbReference type="NCBI Taxonomy" id="56716"/>
    <lineage>
        <taxon>Eukaryota</taxon>
        <taxon>Metazoa</taxon>
        <taxon>Chordata</taxon>
        <taxon>Craniata</taxon>
        <taxon>Vertebrata</taxon>
        <taxon>Euteleostomi</taxon>
        <taxon>Actinopterygii</taxon>
        <taxon>Neopterygii</taxon>
        <taxon>Teleostei</taxon>
        <taxon>Neoteleostei</taxon>
        <taxon>Acanthomorphata</taxon>
        <taxon>Eupercaria</taxon>
        <taxon>Perciformes</taxon>
        <taxon>Notothenioidei</taxon>
        <taxon>Bovichtidae</taxon>
        <taxon>Cottoperca</taxon>
    </lineage>
</organism>
<comment type="subcellular location">
    <subcellularLocation>
        <location evidence="1">Secreted</location>
    </subcellularLocation>
</comment>
<protein>
    <submittedName>
        <fullName evidence="7">Complement C1q-like protein 4</fullName>
    </submittedName>
</protein>
<evidence type="ECO:0000259" key="5">
    <source>
        <dbReference type="PROSITE" id="PS50871"/>
    </source>
</evidence>
<evidence type="ECO:0000256" key="3">
    <source>
        <dbReference type="ARBA" id="ARBA00022729"/>
    </source>
</evidence>
<feature type="chain" id="PRO_5026783810" evidence="4">
    <location>
        <begin position="16"/>
        <end position="222"/>
    </location>
</feature>
<dbReference type="PANTHER" id="PTHR22923">
    <property type="entry name" value="CEREBELLIN-RELATED"/>
    <property type="match status" value="1"/>
</dbReference>
<evidence type="ECO:0000256" key="2">
    <source>
        <dbReference type="ARBA" id="ARBA00022525"/>
    </source>
</evidence>
<keyword evidence="6" id="KW-1185">Reference proteome</keyword>
<dbReference type="Proteomes" id="UP000504630">
    <property type="component" value="Chromosome 13"/>
</dbReference>